<dbReference type="AlphaFoldDB" id="A0A830HY47"/>
<accession>A0A830HY47</accession>
<sequence length="190" mass="21011">MLSSCTSKNLCRHQCHSAHVRSHRRTGPLRRTVKVSAGFDTMLSQISSTFASVDLSDSGTQAGLAIPVSLLAITGAGIPVMENKLEKHRIIAEEKLGIDCSDVPTAAEVKELAKTQPGAEWFNTPSKRYGVVAMRICWKLAEQRCNEEGLDGTIPDVDNVQYQKRYVMLKERLAEKGIDFNGYTEMGKLR</sequence>
<protein>
    <submittedName>
        <fullName evidence="1">Uncharacterized protein</fullName>
    </submittedName>
</protein>
<dbReference type="EMBL" id="BNJQ01000029">
    <property type="protein sequence ID" value="GHP10351.1"/>
    <property type="molecule type" value="Genomic_DNA"/>
</dbReference>
<reference evidence="1" key="1">
    <citation type="submission" date="2020-10" db="EMBL/GenBank/DDBJ databases">
        <title>Unveiling of a novel bifunctional photoreceptor, Dualchrome1, isolated from a cosmopolitan green alga.</title>
        <authorList>
            <person name="Suzuki S."/>
            <person name="Kawachi M."/>
        </authorList>
    </citation>
    <scope>NUCLEOTIDE SEQUENCE</scope>
    <source>
        <strain evidence="1">NIES 2893</strain>
    </source>
</reference>
<organism evidence="1 2">
    <name type="scientific">Pycnococcus provasolii</name>
    <dbReference type="NCBI Taxonomy" id="41880"/>
    <lineage>
        <taxon>Eukaryota</taxon>
        <taxon>Viridiplantae</taxon>
        <taxon>Chlorophyta</taxon>
        <taxon>Pseudoscourfieldiophyceae</taxon>
        <taxon>Pseudoscourfieldiales</taxon>
        <taxon>Pycnococcaceae</taxon>
        <taxon>Pycnococcus</taxon>
    </lineage>
</organism>
<proteinExistence type="predicted"/>
<dbReference type="Proteomes" id="UP000660262">
    <property type="component" value="Unassembled WGS sequence"/>
</dbReference>
<comment type="caution">
    <text evidence="1">The sequence shown here is derived from an EMBL/GenBank/DDBJ whole genome shotgun (WGS) entry which is preliminary data.</text>
</comment>
<keyword evidence="2" id="KW-1185">Reference proteome</keyword>
<name>A0A830HY47_9CHLO</name>
<evidence type="ECO:0000313" key="1">
    <source>
        <dbReference type="EMBL" id="GHP10351.1"/>
    </source>
</evidence>
<evidence type="ECO:0000313" key="2">
    <source>
        <dbReference type="Proteomes" id="UP000660262"/>
    </source>
</evidence>
<gene>
    <name evidence="1" type="ORF">PPROV_000908200</name>
</gene>